<dbReference type="Gene3D" id="3.40.50.2300">
    <property type="match status" value="1"/>
</dbReference>
<evidence type="ECO:0000313" key="5">
    <source>
        <dbReference type="Proteomes" id="UP000887023"/>
    </source>
</evidence>
<dbReference type="InterPro" id="IPR001789">
    <property type="entry name" value="Sig_transdc_resp-reg_receiver"/>
</dbReference>
<sequence>MDSPRVRILVASPLARVIAGPLAAAMPHATVVPAVDPLTVHREIKRAVRFDVVTTDLIWNRPELEYRFDGFDVLETLRRAERAAPVLFTAQGHSVERDHFEEAIHRSDVAGVIEKVSGFEALLNAVQATAYGRRPAEPVRPAGPPPLYTLFSGRRGRTAGRLAGAIAAGRASDGASLAKAAGVAPNTANKVAGRYLGPIIEQRREHDPELPMTLATVYRWCGVHARYLVSWCRRNGYPEVVGAI</sequence>
<evidence type="ECO:0000259" key="3">
    <source>
        <dbReference type="PROSITE" id="PS50110"/>
    </source>
</evidence>
<evidence type="ECO:0000313" key="4">
    <source>
        <dbReference type="EMBL" id="QXQ13779.1"/>
    </source>
</evidence>
<dbReference type="Proteomes" id="UP000887023">
    <property type="component" value="Chromosome"/>
</dbReference>
<dbReference type="PROSITE" id="PS50110">
    <property type="entry name" value="RESPONSE_REGULATORY"/>
    <property type="match status" value="1"/>
</dbReference>
<organism evidence="4 5">
    <name type="scientific">Skermania pinensis</name>
    <dbReference type="NCBI Taxonomy" id="39122"/>
    <lineage>
        <taxon>Bacteria</taxon>
        <taxon>Bacillati</taxon>
        <taxon>Actinomycetota</taxon>
        <taxon>Actinomycetes</taxon>
        <taxon>Mycobacteriales</taxon>
        <taxon>Gordoniaceae</taxon>
        <taxon>Skermania</taxon>
    </lineage>
</organism>
<dbReference type="RefSeq" id="WP_066473697.1">
    <property type="nucleotide sequence ID" value="NZ_CBCRUZ010000015.1"/>
</dbReference>
<dbReference type="EMBL" id="CP079105">
    <property type="protein sequence ID" value="QXQ13779.1"/>
    <property type="molecule type" value="Genomic_DNA"/>
</dbReference>
<reference evidence="4" key="1">
    <citation type="submission" date="2021-07" db="EMBL/GenBank/DDBJ databases">
        <title>Candidatus Kaistella beijingensis sp. nov. isolated from a municipal wastewater treatment plant is involved in sludge foaming.</title>
        <authorList>
            <person name="Song Y."/>
            <person name="Liu S.-J."/>
        </authorList>
    </citation>
    <scope>NUCLEOTIDE SEQUENCE</scope>
    <source>
        <strain evidence="4">DSM 43998</strain>
    </source>
</reference>
<evidence type="ECO:0000256" key="2">
    <source>
        <dbReference type="SAM" id="SignalP"/>
    </source>
</evidence>
<feature type="domain" description="Response regulatory" evidence="3">
    <location>
        <begin position="5"/>
        <end position="130"/>
    </location>
</feature>
<gene>
    <name evidence="4" type="ORF">KV203_18670</name>
</gene>
<name>A0ABX8S7G5_9ACTN</name>
<feature type="signal peptide" evidence="2">
    <location>
        <begin position="1"/>
        <end position="24"/>
    </location>
</feature>
<proteinExistence type="predicted"/>
<evidence type="ECO:0000256" key="1">
    <source>
        <dbReference type="PROSITE-ProRule" id="PRU00169"/>
    </source>
</evidence>
<keyword evidence="1" id="KW-0597">Phosphoprotein</keyword>
<feature type="modified residue" description="4-aspartylphosphate" evidence="1">
    <location>
        <position position="56"/>
    </location>
</feature>
<keyword evidence="5" id="KW-1185">Reference proteome</keyword>
<feature type="chain" id="PRO_5046484714" evidence="2">
    <location>
        <begin position="25"/>
        <end position="244"/>
    </location>
</feature>
<keyword evidence="2" id="KW-0732">Signal</keyword>
<accession>A0ABX8S7G5</accession>
<protein>
    <submittedName>
        <fullName evidence="4">Response regulator</fullName>
    </submittedName>
</protein>